<comment type="similarity">
    <text evidence="1">Belongs to the ABC transporter superfamily.</text>
</comment>
<dbReference type="InterPro" id="IPR017871">
    <property type="entry name" value="ABC_transporter-like_CS"/>
</dbReference>
<evidence type="ECO:0000256" key="4">
    <source>
        <dbReference type="ARBA" id="ARBA00022840"/>
    </source>
</evidence>
<dbReference type="GO" id="GO:0016887">
    <property type="term" value="F:ATP hydrolysis activity"/>
    <property type="evidence" value="ECO:0007669"/>
    <property type="project" value="InterPro"/>
</dbReference>
<evidence type="ECO:0000313" key="7">
    <source>
        <dbReference type="Proteomes" id="UP001164733"/>
    </source>
</evidence>
<accession>A0AA47EH73</accession>
<dbReference type="PANTHER" id="PTHR42711">
    <property type="entry name" value="ABC TRANSPORTER ATP-BINDING PROTEIN"/>
    <property type="match status" value="1"/>
</dbReference>
<organism evidence="6 7">
    <name type="scientific">Clostridium estertheticum</name>
    <dbReference type="NCBI Taxonomy" id="238834"/>
    <lineage>
        <taxon>Bacteria</taxon>
        <taxon>Bacillati</taxon>
        <taxon>Bacillota</taxon>
        <taxon>Clostridia</taxon>
        <taxon>Eubacteriales</taxon>
        <taxon>Clostridiaceae</taxon>
        <taxon>Clostridium</taxon>
    </lineage>
</organism>
<dbReference type="InterPro" id="IPR003593">
    <property type="entry name" value="AAA+_ATPase"/>
</dbReference>
<dbReference type="PROSITE" id="PS00211">
    <property type="entry name" value="ABC_TRANSPORTER_1"/>
    <property type="match status" value="1"/>
</dbReference>
<dbReference type="Pfam" id="PF00005">
    <property type="entry name" value="ABC_tran"/>
    <property type="match status" value="1"/>
</dbReference>
<dbReference type="Proteomes" id="UP001164733">
    <property type="component" value="Chromosome"/>
</dbReference>
<evidence type="ECO:0000256" key="2">
    <source>
        <dbReference type="ARBA" id="ARBA00022448"/>
    </source>
</evidence>
<evidence type="ECO:0000256" key="3">
    <source>
        <dbReference type="ARBA" id="ARBA00022741"/>
    </source>
</evidence>
<dbReference type="PROSITE" id="PS50893">
    <property type="entry name" value="ABC_TRANSPORTER_2"/>
    <property type="match status" value="1"/>
</dbReference>
<keyword evidence="2" id="KW-0813">Transport</keyword>
<dbReference type="InterPro" id="IPR050763">
    <property type="entry name" value="ABC_transporter_ATP-binding"/>
</dbReference>
<protein>
    <submittedName>
        <fullName evidence="6">ABC transporter ATP-binding protein</fullName>
    </submittedName>
</protein>
<evidence type="ECO:0000313" key="6">
    <source>
        <dbReference type="EMBL" id="WAG58911.1"/>
    </source>
</evidence>
<dbReference type="InterPro" id="IPR003439">
    <property type="entry name" value="ABC_transporter-like_ATP-bd"/>
</dbReference>
<keyword evidence="3" id="KW-0547">Nucleotide-binding</keyword>
<dbReference type="EMBL" id="CP086239">
    <property type="protein sequence ID" value="WAG58911.1"/>
    <property type="molecule type" value="Genomic_DNA"/>
</dbReference>
<keyword evidence="4 6" id="KW-0067">ATP-binding</keyword>
<gene>
    <name evidence="6" type="ORF">LL038_14795</name>
</gene>
<feature type="domain" description="ABC transporter" evidence="5">
    <location>
        <begin position="2"/>
        <end position="236"/>
    </location>
</feature>
<dbReference type="RefSeq" id="WP_216124772.1">
    <property type="nucleotide sequence ID" value="NZ_CP086239.1"/>
</dbReference>
<dbReference type="SMART" id="SM00382">
    <property type="entry name" value="AAA"/>
    <property type="match status" value="1"/>
</dbReference>
<dbReference type="GO" id="GO:0005524">
    <property type="term" value="F:ATP binding"/>
    <property type="evidence" value="ECO:0007669"/>
    <property type="project" value="UniProtKB-KW"/>
</dbReference>
<sequence length="238" mass="26823">MINFKNLTKKYKGSEIVALDSFTLDVNDYEIICLLGPNGAGKTTLIKALTGLVIPDNGEIYIDDKKINTEKINYLKDIAVVLEGARNLYWRISVKSNFYYFGALKGISRKQIDSNIKKYNELFNINDLLNRRVNTLSLGQKQKVAIIANILLTPKILVLDEPSNGLDIEAKEMLLNLLNIIKKQNNTTVLIASHDVDFIRRAVDRIAILNNGKVQEILVNDNISNSLIEEKYLKIVSA</sequence>
<proteinExistence type="inferred from homology"/>
<dbReference type="AlphaFoldDB" id="A0AA47EH73"/>
<evidence type="ECO:0000256" key="1">
    <source>
        <dbReference type="ARBA" id="ARBA00005417"/>
    </source>
</evidence>
<evidence type="ECO:0000259" key="5">
    <source>
        <dbReference type="PROSITE" id="PS50893"/>
    </source>
</evidence>
<reference evidence="6" key="1">
    <citation type="submission" date="2021-11" db="EMBL/GenBank/DDBJ databases">
        <title>Clostridia strains as spoilage organisms.</title>
        <authorList>
            <person name="Wambui J."/>
            <person name="Stevens M.J.A."/>
            <person name="Stephan R."/>
        </authorList>
    </citation>
    <scope>NUCLEOTIDE SEQUENCE</scope>
    <source>
        <strain evidence="6">CF009</strain>
    </source>
</reference>
<dbReference type="PANTHER" id="PTHR42711:SF5">
    <property type="entry name" value="ABC TRANSPORTER ATP-BINDING PROTEIN NATA"/>
    <property type="match status" value="1"/>
</dbReference>
<name>A0AA47EH73_9CLOT</name>